<dbReference type="Proteomes" id="UP001430701">
    <property type="component" value="Unassembled WGS sequence"/>
</dbReference>
<comment type="caution">
    <text evidence="1">The sequence shown here is derived from an EMBL/GenBank/DDBJ whole genome shotgun (WGS) entry which is preliminary data.</text>
</comment>
<dbReference type="EMBL" id="JAJPPU010000002">
    <property type="protein sequence ID" value="MCD8473861.1"/>
    <property type="molecule type" value="Genomic_DNA"/>
</dbReference>
<evidence type="ECO:0000313" key="2">
    <source>
        <dbReference type="Proteomes" id="UP001430701"/>
    </source>
</evidence>
<organism evidence="1 2">
    <name type="scientific">Xylella taiwanensis</name>
    <dbReference type="NCBI Taxonomy" id="1444770"/>
    <lineage>
        <taxon>Bacteria</taxon>
        <taxon>Pseudomonadati</taxon>
        <taxon>Pseudomonadota</taxon>
        <taxon>Gammaproteobacteria</taxon>
        <taxon>Lysobacterales</taxon>
        <taxon>Lysobacteraceae</taxon>
        <taxon>Xylella</taxon>
    </lineage>
</organism>
<protein>
    <submittedName>
        <fullName evidence="1">Uncharacterized protein</fullName>
    </submittedName>
</protein>
<evidence type="ECO:0000313" key="1">
    <source>
        <dbReference type="EMBL" id="MCD8473861.1"/>
    </source>
</evidence>
<dbReference type="GeneID" id="68900761"/>
<dbReference type="RefSeq" id="WP_160199346.1">
    <property type="nucleotide sequence ID" value="NZ_CP053627.1"/>
</dbReference>
<name>A0ABS8TUQ0_9GAMM</name>
<sequence length="151" mass="16601">MSISEALDPLRWIVCAANGVRSAWRIVTGQGAQPVQGGLRGHLAMQHGTDVLTVQRAIFFLVLTNGTQHHRALRNASLRGTKFMHRQQADAMASPGRALHEAGIPTTTQCAAAASSRSDNRFHCVGSLSQIQHDIFKLSSKIFYDKIFFLF</sequence>
<gene>
    <name evidence="1" type="ORF">LPH55_10460</name>
</gene>
<reference evidence="1" key="1">
    <citation type="submission" date="2021-11" db="EMBL/GenBank/DDBJ databases">
        <title>Genome sequence of Xylella taiwanensis PLS432.</title>
        <authorList>
            <person name="Weng L.-W."/>
            <person name="Su C.-C."/>
            <person name="Tsai C.-W."/>
            <person name="Kuo C.-H."/>
        </authorList>
    </citation>
    <scope>NUCLEOTIDE SEQUENCE</scope>
    <source>
        <strain evidence="1">PLS432</strain>
    </source>
</reference>
<proteinExistence type="predicted"/>
<accession>A0ABS8TUQ0</accession>
<keyword evidence="2" id="KW-1185">Reference proteome</keyword>